<dbReference type="InterPro" id="IPR036271">
    <property type="entry name" value="Tet_transcr_reg_TetR-rel_C_sf"/>
</dbReference>
<dbReference type="RefSeq" id="WP_035849906.1">
    <property type="nucleotide sequence ID" value="NZ_KK073874.1"/>
</dbReference>
<sequence>MPRDVEATKRRIRDAALREFAEHGLHGTTVERIAVRAKANKERIYSYFGDKNALFLSVIAEELDKVAAAIPVRVERTEDFGEMAGRTFDYLREDPGLQRLMLWEGLADTGAVADEANRGLHYREKTEAIRVAQQRGLLDDTLEPHHLMFFLLALANWWFAAPQMARMLTGGPIDEDEWAGRRRAVVAAANRLCRPDVGK</sequence>
<dbReference type="GO" id="GO:0006355">
    <property type="term" value="P:regulation of DNA-templated transcription"/>
    <property type="evidence" value="ECO:0007669"/>
    <property type="project" value="UniProtKB-ARBA"/>
</dbReference>
<keyword evidence="5" id="KW-1185">Reference proteome</keyword>
<feature type="DNA-binding region" description="H-T-H motif" evidence="2">
    <location>
        <begin position="29"/>
        <end position="48"/>
    </location>
</feature>
<evidence type="ECO:0000256" key="2">
    <source>
        <dbReference type="PROSITE-ProRule" id="PRU00335"/>
    </source>
</evidence>
<feature type="domain" description="HTH tetR-type" evidence="3">
    <location>
        <begin position="6"/>
        <end position="66"/>
    </location>
</feature>
<name>A0A010ZQ82_9ACTN</name>
<dbReference type="InterPro" id="IPR001647">
    <property type="entry name" value="HTH_TetR"/>
</dbReference>
<dbReference type="GO" id="GO:0003677">
    <property type="term" value="F:DNA binding"/>
    <property type="evidence" value="ECO:0007669"/>
    <property type="project" value="UniProtKB-UniRule"/>
</dbReference>
<dbReference type="InterPro" id="IPR050109">
    <property type="entry name" value="HTH-type_TetR-like_transc_reg"/>
</dbReference>
<proteinExistence type="predicted"/>
<dbReference type="SUPFAM" id="SSF46689">
    <property type="entry name" value="Homeodomain-like"/>
    <property type="match status" value="1"/>
</dbReference>
<dbReference type="Pfam" id="PF17926">
    <property type="entry name" value="TetR_C_21"/>
    <property type="match status" value="1"/>
</dbReference>
<comment type="caution">
    <text evidence="4">The sequence shown here is derived from an EMBL/GenBank/DDBJ whole genome shotgun (WGS) entry which is preliminary data.</text>
</comment>
<dbReference type="PANTHER" id="PTHR30328:SF54">
    <property type="entry name" value="HTH-TYPE TRANSCRIPTIONAL REPRESSOR SCO4008"/>
    <property type="match status" value="1"/>
</dbReference>
<evidence type="ECO:0000256" key="1">
    <source>
        <dbReference type="ARBA" id="ARBA00023125"/>
    </source>
</evidence>
<evidence type="ECO:0000313" key="4">
    <source>
        <dbReference type="EMBL" id="EXG80819.1"/>
    </source>
</evidence>
<dbReference type="Proteomes" id="UP000021053">
    <property type="component" value="Unassembled WGS sequence"/>
</dbReference>
<dbReference type="EMBL" id="JFBT01000001">
    <property type="protein sequence ID" value="EXG80819.1"/>
    <property type="molecule type" value="Genomic_DNA"/>
</dbReference>
<dbReference type="InterPro" id="IPR041467">
    <property type="entry name" value="Sco4008_C"/>
</dbReference>
<dbReference type="PROSITE" id="PS50977">
    <property type="entry name" value="HTH_TETR_2"/>
    <property type="match status" value="1"/>
</dbReference>
<dbReference type="InterPro" id="IPR009057">
    <property type="entry name" value="Homeodomain-like_sf"/>
</dbReference>
<dbReference type="Gene3D" id="1.10.357.10">
    <property type="entry name" value="Tetracycline Repressor, domain 2"/>
    <property type="match status" value="1"/>
</dbReference>
<dbReference type="PANTHER" id="PTHR30328">
    <property type="entry name" value="TRANSCRIPTIONAL REPRESSOR"/>
    <property type="match status" value="1"/>
</dbReference>
<organism evidence="4 5">
    <name type="scientific">Cryptosporangium arvum DSM 44712</name>
    <dbReference type="NCBI Taxonomy" id="927661"/>
    <lineage>
        <taxon>Bacteria</taxon>
        <taxon>Bacillati</taxon>
        <taxon>Actinomycetota</taxon>
        <taxon>Actinomycetes</taxon>
        <taxon>Cryptosporangiales</taxon>
        <taxon>Cryptosporangiaceae</taxon>
        <taxon>Cryptosporangium</taxon>
    </lineage>
</organism>
<dbReference type="OrthoDB" id="4726108at2"/>
<accession>A0A010ZQ82</accession>
<keyword evidence="1 2" id="KW-0238">DNA-binding</keyword>
<dbReference type="AlphaFoldDB" id="A0A010ZQ82"/>
<evidence type="ECO:0000313" key="5">
    <source>
        <dbReference type="Proteomes" id="UP000021053"/>
    </source>
</evidence>
<evidence type="ECO:0000259" key="3">
    <source>
        <dbReference type="PROSITE" id="PS50977"/>
    </source>
</evidence>
<dbReference type="SUPFAM" id="SSF48498">
    <property type="entry name" value="Tetracyclin repressor-like, C-terminal domain"/>
    <property type="match status" value="1"/>
</dbReference>
<reference evidence="4 5" key="1">
    <citation type="submission" date="2013-07" db="EMBL/GenBank/DDBJ databases">
        <authorList>
            <consortium name="DOE Joint Genome Institute"/>
            <person name="Eisen J."/>
            <person name="Huntemann M."/>
            <person name="Han J."/>
            <person name="Chen A."/>
            <person name="Kyrpides N."/>
            <person name="Mavromatis K."/>
            <person name="Markowitz V."/>
            <person name="Palaniappan K."/>
            <person name="Ivanova N."/>
            <person name="Schaumberg A."/>
            <person name="Pati A."/>
            <person name="Liolios K."/>
            <person name="Nordberg H.P."/>
            <person name="Cantor M.N."/>
            <person name="Hua S.X."/>
            <person name="Woyke T."/>
        </authorList>
    </citation>
    <scope>NUCLEOTIDE SEQUENCE [LARGE SCALE GENOMIC DNA]</scope>
    <source>
        <strain evidence="4 5">DSM 44712</strain>
    </source>
</reference>
<dbReference type="PRINTS" id="PR00455">
    <property type="entry name" value="HTHTETR"/>
</dbReference>
<dbReference type="HOGENOM" id="CLU_069356_1_2_11"/>
<dbReference type="Pfam" id="PF00440">
    <property type="entry name" value="TetR_N"/>
    <property type="match status" value="1"/>
</dbReference>
<gene>
    <name evidence="4" type="ORF">CryarDRAFT_1914</name>
</gene>
<protein>
    <submittedName>
        <fullName evidence="4">Transcriptional regulator</fullName>
    </submittedName>
</protein>